<dbReference type="PANTHER" id="PTHR37305">
    <property type="entry name" value="INTEGRAL MEMBRANE PROTEIN-RELATED"/>
    <property type="match status" value="1"/>
</dbReference>
<reference evidence="2" key="1">
    <citation type="submission" date="2020-04" db="EMBL/GenBank/DDBJ databases">
        <authorList>
            <person name="Zhang T."/>
        </authorList>
    </citation>
    <scope>NUCLEOTIDE SEQUENCE</scope>
    <source>
        <strain evidence="2">HKST-UBA13</strain>
    </source>
</reference>
<sequence length="267" mass="30343">MKYLHIFNFEVKRSYKIFIWWTIAWVLMILMLLPFYNTFSTQGQEFAQVYQSLPDAFKVAFNLNELSLSTISGYINTELMELLELFSCFFGLYLGSRSIQKEINNKSILFLLSKPVSRTKIFLAKVDSIFLLSVASNAILMLFLGFGVIFFTDADAPVKYLAYSFVVLMLMFTLYYALGILLGVIKDGGTIAIGAIVIIVTFMFNIMSKISDSADFLKYLTPYHYLDLGPVVSGQSIAIENIFFILIIALGLFVLGFRVFTNRDIDT</sequence>
<dbReference type="Proteomes" id="UP000775877">
    <property type="component" value="Unassembled WGS sequence"/>
</dbReference>
<dbReference type="EMBL" id="JAGQLJ010000074">
    <property type="protein sequence ID" value="MCA9381310.1"/>
    <property type="molecule type" value="Genomic_DNA"/>
</dbReference>
<evidence type="ECO:0000313" key="2">
    <source>
        <dbReference type="EMBL" id="MCA9381310.1"/>
    </source>
</evidence>
<evidence type="ECO:0000256" key="1">
    <source>
        <dbReference type="SAM" id="Phobius"/>
    </source>
</evidence>
<dbReference type="AlphaFoldDB" id="A0A955L1T5"/>
<name>A0A955L1T5_9BACT</name>
<gene>
    <name evidence="2" type="ORF">KC678_03525</name>
</gene>
<dbReference type="GO" id="GO:0005886">
    <property type="term" value="C:plasma membrane"/>
    <property type="evidence" value="ECO:0007669"/>
    <property type="project" value="UniProtKB-SubCell"/>
</dbReference>
<evidence type="ECO:0000313" key="3">
    <source>
        <dbReference type="Proteomes" id="UP000775877"/>
    </source>
</evidence>
<dbReference type="PANTHER" id="PTHR37305:SF1">
    <property type="entry name" value="MEMBRANE PROTEIN"/>
    <property type="match status" value="1"/>
</dbReference>
<organism evidence="2 3">
    <name type="scientific">Candidatus Dojkabacteria bacterium</name>
    <dbReference type="NCBI Taxonomy" id="2099670"/>
    <lineage>
        <taxon>Bacteria</taxon>
        <taxon>Candidatus Dojkabacteria</taxon>
    </lineage>
</organism>
<dbReference type="Pfam" id="PF12679">
    <property type="entry name" value="ABC2_membrane_2"/>
    <property type="match status" value="1"/>
</dbReference>
<reference evidence="2" key="2">
    <citation type="journal article" date="2021" name="Microbiome">
        <title>Successional dynamics and alternative stable states in a saline activated sludge microbial community over 9 years.</title>
        <authorList>
            <person name="Wang Y."/>
            <person name="Ye J."/>
            <person name="Ju F."/>
            <person name="Liu L."/>
            <person name="Boyd J.A."/>
            <person name="Deng Y."/>
            <person name="Parks D.H."/>
            <person name="Jiang X."/>
            <person name="Yin X."/>
            <person name="Woodcroft B.J."/>
            <person name="Tyson G.W."/>
            <person name="Hugenholtz P."/>
            <person name="Polz M.F."/>
            <person name="Zhang T."/>
        </authorList>
    </citation>
    <scope>NUCLEOTIDE SEQUENCE</scope>
    <source>
        <strain evidence="2">HKST-UBA13</strain>
    </source>
</reference>
<dbReference type="GO" id="GO:0140359">
    <property type="term" value="F:ABC-type transporter activity"/>
    <property type="evidence" value="ECO:0007669"/>
    <property type="project" value="InterPro"/>
</dbReference>
<keyword evidence="1" id="KW-0812">Transmembrane</keyword>
<keyword evidence="1" id="KW-1133">Transmembrane helix</keyword>
<comment type="caution">
    <text evidence="2">The sequence shown here is derived from an EMBL/GenBank/DDBJ whole genome shotgun (WGS) entry which is preliminary data.</text>
</comment>
<feature type="transmembrane region" description="Helical" evidence="1">
    <location>
        <begin position="242"/>
        <end position="261"/>
    </location>
</feature>
<proteinExistence type="predicted"/>
<accession>A0A955L1T5</accession>
<protein>
    <submittedName>
        <fullName evidence="2">ABC transporter permease subunit</fullName>
    </submittedName>
</protein>
<feature type="transmembrane region" description="Helical" evidence="1">
    <location>
        <begin position="191"/>
        <end position="210"/>
    </location>
</feature>
<feature type="transmembrane region" description="Helical" evidence="1">
    <location>
        <begin position="129"/>
        <end position="151"/>
    </location>
</feature>
<feature type="transmembrane region" description="Helical" evidence="1">
    <location>
        <begin position="163"/>
        <end position="184"/>
    </location>
</feature>
<feature type="transmembrane region" description="Helical" evidence="1">
    <location>
        <begin position="17"/>
        <end position="36"/>
    </location>
</feature>
<keyword evidence="1" id="KW-0472">Membrane</keyword>